<feature type="transmembrane region" description="Helical" evidence="1">
    <location>
        <begin position="93"/>
        <end position="117"/>
    </location>
</feature>
<gene>
    <name evidence="2" type="ORF">JRQ81_000169</name>
</gene>
<accession>A0A9Q1B7U0</accession>
<dbReference type="AlphaFoldDB" id="A0A9Q1B7U0"/>
<dbReference type="EMBL" id="JAPFRF010000001">
    <property type="protein sequence ID" value="KAJ7344219.1"/>
    <property type="molecule type" value="Genomic_DNA"/>
</dbReference>
<keyword evidence="1" id="KW-1133">Transmembrane helix</keyword>
<keyword evidence="3" id="KW-1185">Reference proteome</keyword>
<name>A0A9Q1B7U0_9SAUR</name>
<dbReference type="OrthoDB" id="10071849at2759"/>
<proteinExistence type="predicted"/>
<sequence>MAAQPVSSSNATVMLIPSNGPRPSVIQGGQAFPGMVIQPAMPVQYVPYGGQEYRSATNQPHQKPYVGPLEKLLKVETKTLGVKCSVGMNIMSAITALTGICLYITEFVLSSVAYSYYNQYLLHPPASTSPPFGNLAAEATTKSDINPLM</sequence>
<protein>
    <submittedName>
        <fullName evidence="2">Uncharacterized protein</fullName>
    </submittedName>
</protein>
<evidence type="ECO:0000313" key="3">
    <source>
        <dbReference type="Proteomes" id="UP001142489"/>
    </source>
</evidence>
<comment type="caution">
    <text evidence="2">The sequence shown here is derived from an EMBL/GenBank/DDBJ whole genome shotgun (WGS) entry which is preliminary data.</text>
</comment>
<evidence type="ECO:0000256" key="1">
    <source>
        <dbReference type="SAM" id="Phobius"/>
    </source>
</evidence>
<dbReference type="Proteomes" id="UP001142489">
    <property type="component" value="Unassembled WGS sequence"/>
</dbReference>
<keyword evidence="1" id="KW-0812">Transmembrane</keyword>
<keyword evidence="1" id="KW-0472">Membrane</keyword>
<evidence type="ECO:0000313" key="2">
    <source>
        <dbReference type="EMBL" id="KAJ7344219.1"/>
    </source>
</evidence>
<organism evidence="2 3">
    <name type="scientific">Phrynocephalus forsythii</name>
    <dbReference type="NCBI Taxonomy" id="171643"/>
    <lineage>
        <taxon>Eukaryota</taxon>
        <taxon>Metazoa</taxon>
        <taxon>Chordata</taxon>
        <taxon>Craniata</taxon>
        <taxon>Vertebrata</taxon>
        <taxon>Euteleostomi</taxon>
        <taxon>Lepidosauria</taxon>
        <taxon>Squamata</taxon>
        <taxon>Bifurcata</taxon>
        <taxon>Unidentata</taxon>
        <taxon>Episquamata</taxon>
        <taxon>Toxicofera</taxon>
        <taxon>Iguania</taxon>
        <taxon>Acrodonta</taxon>
        <taxon>Agamidae</taxon>
        <taxon>Agaminae</taxon>
        <taxon>Phrynocephalus</taxon>
    </lineage>
</organism>
<reference evidence="2" key="1">
    <citation type="journal article" date="2023" name="DNA Res.">
        <title>Chromosome-level genome assembly of Phrynocephalus forsythii using third-generation DNA sequencing and Hi-C analysis.</title>
        <authorList>
            <person name="Qi Y."/>
            <person name="Zhao W."/>
            <person name="Zhao Y."/>
            <person name="Niu C."/>
            <person name="Cao S."/>
            <person name="Zhang Y."/>
        </authorList>
    </citation>
    <scope>NUCLEOTIDE SEQUENCE</scope>
    <source>
        <tissue evidence="2">Muscle</tissue>
    </source>
</reference>